<feature type="compositionally biased region" description="Basic and acidic residues" evidence="2">
    <location>
        <begin position="30"/>
        <end position="42"/>
    </location>
</feature>
<reference evidence="3 4" key="1">
    <citation type="submission" date="2015-04" db="EMBL/GenBank/DDBJ databases">
        <authorList>
            <person name="Syromyatnikov M.Y."/>
            <person name="Popov V.N."/>
        </authorList>
    </citation>
    <scope>NUCLEOTIDE SEQUENCE [LARGE SCALE GENOMIC DNA]</scope>
</reference>
<proteinExistence type="predicted"/>
<sequence length="297" mass="34656">MWEDNYFRALNKKLRAEELLKMSKLPPSMAKREEENKKKEALDDLDIPQTPTLTKTNVEFALQKKKKLRRKARKTKSSSGNARKDFSRSYLYDTKRDKDRLSVKVININSDMTTTTNTTKHRETPTDSKSVTITPAPIYPVNRPNLAATLRFEWSREKLKQFKDAREMLMRDKFRKPSWGVKKSHAFQQLNYETSNEEEIAIRLATRRAEQKLRQEEHELNMEMMKQRVKTAPLLLEGPSQLSPRLGHIYHHCDIADDRKKINSLNQQNVIKSSNKQSKSHKGNRPESTISSDSSLN</sequence>
<dbReference type="AlphaFoldDB" id="A0A1J1HZR8"/>
<dbReference type="STRING" id="568069.A0A1J1HZR8"/>
<protein>
    <submittedName>
        <fullName evidence="3">CLUMA_CG006995, isoform A</fullName>
    </submittedName>
</protein>
<gene>
    <name evidence="3" type="ORF">CLUMA_CG006995</name>
</gene>
<dbReference type="PANTHER" id="PTHR21501:SF1">
    <property type="entry name" value="PROTEIN FAM-161"/>
    <property type="match status" value="1"/>
</dbReference>
<dbReference type="GO" id="GO:0044782">
    <property type="term" value="P:cilium organization"/>
    <property type="evidence" value="ECO:0007669"/>
    <property type="project" value="TreeGrafter"/>
</dbReference>
<feature type="region of interest" description="Disordered" evidence="2">
    <location>
        <begin position="115"/>
        <end position="136"/>
    </location>
</feature>
<evidence type="ECO:0000313" key="4">
    <source>
        <dbReference type="Proteomes" id="UP000183832"/>
    </source>
</evidence>
<evidence type="ECO:0000313" key="3">
    <source>
        <dbReference type="EMBL" id="CRK93459.1"/>
    </source>
</evidence>
<evidence type="ECO:0000256" key="1">
    <source>
        <dbReference type="ARBA" id="ARBA00023054"/>
    </source>
</evidence>
<keyword evidence="4" id="KW-1185">Reference proteome</keyword>
<dbReference type="GO" id="GO:0005929">
    <property type="term" value="C:cilium"/>
    <property type="evidence" value="ECO:0007669"/>
    <property type="project" value="TreeGrafter"/>
</dbReference>
<keyword evidence="1" id="KW-0175">Coiled coil</keyword>
<dbReference type="PANTHER" id="PTHR21501">
    <property type="entry name" value="PROTEIN FAM-161"/>
    <property type="match status" value="1"/>
</dbReference>
<feature type="compositionally biased region" description="Polar residues" evidence="2">
    <location>
        <begin position="286"/>
        <end position="297"/>
    </location>
</feature>
<evidence type="ECO:0000256" key="2">
    <source>
        <dbReference type="SAM" id="MobiDB-lite"/>
    </source>
</evidence>
<dbReference type="GO" id="GO:0005856">
    <property type="term" value="C:cytoskeleton"/>
    <property type="evidence" value="ECO:0007669"/>
    <property type="project" value="UniProtKB-ARBA"/>
</dbReference>
<dbReference type="InterPro" id="IPR051655">
    <property type="entry name" value="FAM161"/>
</dbReference>
<dbReference type="OrthoDB" id="2150121at2759"/>
<accession>A0A1J1HZR8</accession>
<feature type="region of interest" description="Disordered" evidence="2">
    <location>
        <begin position="63"/>
        <end position="83"/>
    </location>
</feature>
<feature type="compositionally biased region" description="Basic residues" evidence="2">
    <location>
        <begin position="63"/>
        <end position="76"/>
    </location>
</feature>
<feature type="region of interest" description="Disordered" evidence="2">
    <location>
        <begin position="23"/>
        <end position="50"/>
    </location>
</feature>
<dbReference type="EMBL" id="CVRI01000037">
    <property type="protein sequence ID" value="CRK93459.1"/>
    <property type="molecule type" value="Genomic_DNA"/>
</dbReference>
<feature type="region of interest" description="Disordered" evidence="2">
    <location>
        <begin position="271"/>
        <end position="297"/>
    </location>
</feature>
<dbReference type="Proteomes" id="UP000183832">
    <property type="component" value="Unassembled WGS sequence"/>
</dbReference>
<organism evidence="3 4">
    <name type="scientific">Clunio marinus</name>
    <dbReference type="NCBI Taxonomy" id="568069"/>
    <lineage>
        <taxon>Eukaryota</taxon>
        <taxon>Metazoa</taxon>
        <taxon>Ecdysozoa</taxon>
        <taxon>Arthropoda</taxon>
        <taxon>Hexapoda</taxon>
        <taxon>Insecta</taxon>
        <taxon>Pterygota</taxon>
        <taxon>Neoptera</taxon>
        <taxon>Endopterygota</taxon>
        <taxon>Diptera</taxon>
        <taxon>Nematocera</taxon>
        <taxon>Chironomoidea</taxon>
        <taxon>Chironomidae</taxon>
        <taxon>Clunio</taxon>
    </lineage>
</organism>
<name>A0A1J1HZR8_9DIPT</name>